<proteinExistence type="predicted"/>
<dbReference type="InterPro" id="IPR025161">
    <property type="entry name" value="IS402-like_dom"/>
</dbReference>
<feature type="domain" description="Transposase IS4-like" evidence="1">
    <location>
        <begin position="99"/>
        <end position="255"/>
    </location>
</feature>
<dbReference type="HOGENOM" id="CLU_055261_0_0_7"/>
<keyword evidence="4" id="KW-1185">Reference proteome</keyword>
<evidence type="ECO:0000313" key="3">
    <source>
        <dbReference type="EMBL" id="ETW94145.1"/>
    </source>
</evidence>
<evidence type="ECO:0000259" key="1">
    <source>
        <dbReference type="Pfam" id="PF01609"/>
    </source>
</evidence>
<reference evidence="3 4" key="1">
    <citation type="journal article" date="2014" name="Nature">
        <title>An environmental bacterial taxon with a large and distinct metabolic repertoire.</title>
        <authorList>
            <person name="Wilson M.C."/>
            <person name="Mori T."/>
            <person name="Ruckert C."/>
            <person name="Uria A.R."/>
            <person name="Helf M.J."/>
            <person name="Takada K."/>
            <person name="Gernert C."/>
            <person name="Steffens U.A."/>
            <person name="Heycke N."/>
            <person name="Schmitt S."/>
            <person name="Rinke C."/>
            <person name="Helfrich E.J."/>
            <person name="Brachmann A.O."/>
            <person name="Gurgui C."/>
            <person name="Wakimoto T."/>
            <person name="Kracht M."/>
            <person name="Crusemann M."/>
            <person name="Hentschel U."/>
            <person name="Abe I."/>
            <person name="Matsunaga S."/>
            <person name="Kalinowski J."/>
            <person name="Takeyama H."/>
            <person name="Piel J."/>
        </authorList>
    </citation>
    <scope>NUCLEOTIDE SEQUENCE [LARGE SCALE GENOMIC DNA]</scope>
    <source>
        <strain evidence="4">TSY2</strain>
    </source>
</reference>
<dbReference type="PANTHER" id="PTHR30007">
    <property type="entry name" value="PHP DOMAIN PROTEIN"/>
    <property type="match status" value="1"/>
</dbReference>
<dbReference type="NCBIfam" id="NF033580">
    <property type="entry name" value="transpos_IS5_3"/>
    <property type="match status" value="1"/>
</dbReference>
<dbReference type="Pfam" id="PF01609">
    <property type="entry name" value="DDE_Tnp_1"/>
    <property type="match status" value="1"/>
</dbReference>
<dbReference type="EMBL" id="AZHX01002517">
    <property type="protein sequence ID" value="ETW94145.1"/>
    <property type="molecule type" value="Genomic_DNA"/>
</dbReference>
<feature type="domain" description="Insertion element IS402-like" evidence="2">
    <location>
        <begin position="12"/>
        <end position="82"/>
    </location>
</feature>
<gene>
    <name evidence="3" type="ORF">ETSY2_50245</name>
</gene>
<dbReference type="GO" id="GO:0004803">
    <property type="term" value="F:transposase activity"/>
    <property type="evidence" value="ECO:0007669"/>
    <property type="project" value="InterPro"/>
</dbReference>
<dbReference type="Pfam" id="PF13340">
    <property type="entry name" value="DUF4096"/>
    <property type="match status" value="1"/>
</dbReference>
<dbReference type="GO" id="GO:0006313">
    <property type="term" value="P:DNA transposition"/>
    <property type="evidence" value="ECO:0007669"/>
    <property type="project" value="InterPro"/>
</dbReference>
<name>W4L8V9_9BACT</name>
<comment type="caution">
    <text evidence="3">The sequence shown here is derived from an EMBL/GenBank/DDBJ whole genome shotgun (WGS) entry which is preliminary data.</text>
</comment>
<evidence type="ECO:0000313" key="4">
    <source>
        <dbReference type="Proteomes" id="UP000019140"/>
    </source>
</evidence>
<dbReference type="InterPro" id="IPR002559">
    <property type="entry name" value="Transposase_11"/>
</dbReference>
<sequence>MSREAYSTDMNEIEWQIIEPLIPPAKTGGRPRDVDMREVINGIFYVLRGGNAWRMIPHDLPPWSTVYGYFNRWSKAGIWEKMNDALREAVRILAGRETEPSAAILDSQSVKTTSVAGERGYDSAKKVTGRKRHILVDVMGLLLLVHVHKASIQERDGAKSLLKRLKQKGFQQLALIWADGGYSGQPMIDWVFNLAGWLFQVVTRSDDAQGFVLLPRRWVVERTFAWLGNYRRLSKDYEVLPRNSEAMIYAAMVHIMLRRLSNDPALAL</sequence>
<dbReference type="PATRIC" id="fig|1429439.4.peg.8271"/>
<dbReference type="GO" id="GO:0003677">
    <property type="term" value="F:DNA binding"/>
    <property type="evidence" value="ECO:0007669"/>
    <property type="project" value="InterPro"/>
</dbReference>
<dbReference type="AlphaFoldDB" id="W4L8V9"/>
<evidence type="ECO:0000259" key="2">
    <source>
        <dbReference type="Pfam" id="PF13340"/>
    </source>
</evidence>
<protein>
    <submittedName>
        <fullName evidence="3">Transposase</fullName>
    </submittedName>
</protein>
<dbReference type="Proteomes" id="UP000019140">
    <property type="component" value="Unassembled WGS sequence"/>
</dbReference>
<dbReference type="PANTHER" id="PTHR30007:SF0">
    <property type="entry name" value="TRANSPOSASE"/>
    <property type="match status" value="1"/>
</dbReference>
<accession>W4L8V9</accession>
<organism evidence="3 4">
    <name type="scientific">Candidatus Entotheonella gemina</name>
    <dbReference type="NCBI Taxonomy" id="1429439"/>
    <lineage>
        <taxon>Bacteria</taxon>
        <taxon>Pseudomonadati</taxon>
        <taxon>Nitrospinota/Tectimicrobiota group</taxon>
        <taxon>Candidatus Tectimicrobiota</taxon>
        <taxon>Candidatus Entotheonellia</taxon>
        <taxon>Candidatus Entotheonellales</taxon>
        <taxon>Candidatus Entotheonellaceae</taxon>
        <taxon>Candidatus Entotheonella</taxon>
    </lineage>
</organism>